<dbReference type="GO" id="GO:0016579">
    <property type="term" value="P:protein deubiquitination"/>
    <property type="evidence" value="ECO:0007669"/>
    <property type="project" value="TreeGrafter"/>
</dbReference>
<dbReference type="AlphaFoldDB" id="A0AAW1SUE7"/>
<dbReference type="InterPro" id="IPR038765">
    <property type="entry name" value="Papain-like_cys_pep_sf"/>
</dbReference>
<organism evidence="4 5">
    <name type="scientific">Apatococcus fuscideae</name>
    <dbReference type="NCBI Taxonomy" id="2026836"/>
    <lineage>
        <taxon>Eukaryota</taxon>
        <taxon>Viridiplantae</taxon>
        <taxon>Chlorophyta</taxon>
        <taxon>core chlorophytes</taxon>
        <taxon>Trebouxiophyceae</taxon>
        <taxon>Chlorellales</taxon>
        <taxon>Chlorellaceae</taxon>
        <taxon>Apatococcus</taxon>
    </lineage>
</organism>
<reference evidence="4 5" key="1">
    <citation type="journal article" date="2024" name="Nat. Commun.">
        <title>Phylogenomics reveals the evolutionary origins of lichenization in chlorophyte algae.</title>
        <authorList>
            <person name="Puginier C."/>
            <person name="Libourel C."/>
            <person name="Otte J."/>
            <person name="Skaloud P."/>
            <person name="Haon M."/>
            <person name="Grisel S."/>
            <person name="Petersen M."/>
            <person name="Berrin J.G."/>
            <person name="Delaux P.M."/>
            <person name="Dal Grande F."/>
            <person name="Keller J."/>
        </authorList>
    </citation>
    <scope>NUCLEOTIDE SEQUENCE [LARGE SCALE GENOMIC DNA]</scope>
    <source>
        <strain evidence="4 5">SAG 2523</strain>
    </source>
</reference>
<evidence type="ECO:0000313" key="5">
    <source>
        <dbReference type="Proteomes" id="UP001485043"/>
    </source>
</evidence>
<dbReference type="EMBL" id="JALJOV010000981">
    <property type="protein sequence ID" value="KAK9857198.1"/>
    <property type="molecule type" value="Genomic_DNA"/>
</dbReference>
<dbReference type="Proteomes" id="UP001485043">
    <property type="component" value="Unassembled WGS sequence"/>
</dbReference>
<feature type="region of interest" description="Disordered" evidence="2">
    <location>
        <begin position="179"/>
        <end position="199"/>
    </location>
</feature>
<comment type="caution">
    <text evidence="4">The sequence shown here is derived from an EMBL/GenBank/DDBJ whole genome shotgun (WGS) entry which is preliminary data.</text>
</comment>
<protein>
    <recommendedName>
        <fullName evidence="3">OTU domain-containing protein</fullName>
    </recommendedName>
</protein>
<gene>
    <name evidence="4" type="ORF">WJX84_008501</name>
</gene>
<proteinExistence type="inferred from homology"/>
<name>A0AAW1SUE7_9CHLO</name>
<dbReference type="InterPro" id="IPR003323">
    <property type="entry name" value="OTU_dom"/>
</dbReference>
<evidence type="ECO:0000259" key="3">
    <source>
        <dbReference type="PROSITE" id="PS50802"/>
    </source>
</evidence>
<dbReference type="GO" id="GO:0004843">
    <property type="term" value="F:cysteine-type deubiquitinase activity"/>
    <property type="evidence" value="ECO:0007669"/>
    <property type="project" value="TreeGrafter"/>
</dbReference>
<dbReference type="InterPro" id="IPR050704">
    <property type="entry name" value="Peptidase_C85-like"/>
</dbReference>
<dbReference type="PANTHER" id="PTHR12419:SF8">
    <property type="entry name" value="OVARIAN TUMOR DOMAIN-CONTAINING DEUBIQUITINATING ENZYME 4"/>
    <property type="match status" value="1"/>
</dbReference>
<dbReference type="PROSITE" id="PS50802">
    <property type="entry name" value="OTU"/>
    <property type="match status" value="1"/>
</dbReference>
<evidence type="ECO:0000256" key="1">
    <source>
        <dbReference type="ARBA" id="ARBA00010407"/>
    </source>
</evidence>
<keyword evidence="5" id="KW-1185">Reference proteome</keyword>
<evidence type="ECO:0000256" key="2">
    <source>
        <dbReference type="SAM" id="MobiDB-lite"/>
    </source>
</evidence>
<dbReference type="SUPFAM" id="SSF54001">
    <property type="entry name" value="Cysteine proteinases"/>
    <property type="match status" value="1"/>
</dbReference>
<comment type="similarity">
    <text evidence="1">Belongs to the peptidase C85 family.</text>
</comment>
<accession>A0AAW1SUE7</accession>
<dbReference type="Gene3D" id="3.90.70.80">
    <property type="match status" value="1"/>
</dbReference>
<evidence type="ECO:0000313" key="4">
    <source>
        <dbReference type="EMBL" id="KAK9857198.1"/>
    </source>
</evidence>
<dbReference type="Pfam" id="PF02338">
    <property type="entry name" value="OTU"/>
    <property type="match status" value="1"/>
</dbReference>
<sequence length="217" mass="23943">MFVPKSSLQTSHPEWSRIRVRGDGNCLFRALAQGSHRLSAGSENALPEAEERQAAAQLRRAICEELRNHQADIEPFLEGNFGAYVRRMESEATWGGEPELAVAPHCLQRPINVFTQRLLGPLEQISSYGDQYKPAAALAGPCQAAAQDRSQADLDRSFQMAQESGSLDLTLGVTNSESNVKSGAENRLGSSTSPLDQPDWPPVERISFLPSLWLWRL</sequence>
<dbReference type="PANTHER" id="PTHR12419">
    <property type="entry name" value="OTU DOMAIN CONTAINING PROTEIN"/>
    <property type="match status" value="1"/>
</dbReference>
<feature type="domain" description="OTU" evidence="3">
    <location>
        <begin position="15"/>
        <end position="138"/>
    </location>
</feature>